<name>A0ABS2HCD0_9BACL</name>
<keyword evidence="8" id="KW-1185">Reference proteome</keyword>
<gene>
    <name evidence="7" type="ORF">IM700_017675</name>
</gene>
<proteinExistence type="predicted"/>
<evidence type="ECO:0000259" key="6">
    <source>
        <dbReference type="PROSITE" id="PS50110"/>
    </source>
</evidence>
<evidence type="ECO:0000313" key="7">
    <source>
        <dbReference type="EMBL" id="MBM6997491.1"/>
    </source>
</evidence>
<accession>A0ABS2HCD0</accession>
<evidence type="ECO:0000256" key="1">
    <source>
        <dbReference type="ARBA" id="ARBA00023015"/>
    </source>
</evidence>
<comment type="caution">
    <text evidence="7">The sequence shown here is derived from an EMBL/GenBank/DDBJ whole genome shotgun (WGS) entry which is preliminary data.</text>
</comment>
<dbReference type="CDD" id="cd17536">
    <property type="entry name" value="REC_YesN-like"/>
    <property type="match status" value="1"/>
</dbReference>
<feature type="domain" description="Response regulatory" evidence="6">
    <location>
        <begin position="2"/>
        <end position="119"/>
    </location>
</feature>
<dbReference type="SMART" id="SM00342">
    <property type="entry name" value="HTH_ARAC"/>
    <property type="match status" value="1"/>
</dbReference>
<dbReference type="InterPro" id="IPR001789">
    <property type="entry name" value="Sig_transdc_resp-reg_receiver"/>
</dbReference>
<sequence length="531" mass="61293">MRCLLIDDDVPTVEVLRDIVRWDEYGFSQVIEAHNLMEAKSCFEAGSPDLIICDIEMPRGTGLEMIQWVREQGCDCAFIFFTCHESFDFASTALTYNADSYLIKPLDEYKLDEALHRSLESLKRRRTLGEYSRHGLAWLRNKDLVEKSFWSDVLSSTLSTRKDLIQGEIQRRDLSFTVDQKFILVLVSVTASEIDEHWNASVFHYALSNLGSEILFNRPNPDRVIPYKQDNQIYHAFILDGGTEPLQMKASGERLVRLCKQYFKCTATCYISEEMEISQLAPCKGKLEQMDASNLIFRGIVHFQNDSFQYNATEPFALDTHMYTLLFAQKDKMQIVKRLKLTLERLAAQNILDAATLHSMREDFLQVVYAFLAQNNIQAHQLFSDDIAKRLLQRSDHSVFDFMKWAHLMTEKAIDTLKETLQSEGVVERAKRFIHENYHWDISRDDVAASVFLTPDYLSKTFKTETGMSIIEYLNAHRIEKAKRMLSERLVSIGTIAADTGFDNLSYFSTVFKKLTGESPNAYRAKHKPED</sequence>
<dbReference type="PROSITE" id="PS00041">
    <property type="entry name" value="HTH_ARAC_FAMILY_1"/>
    <property type="match status" value="1"/>
</dbReference>
<dbReference type="SUPFAM" id="SSF46689">
    <property type="entry name" value="Homeodomain-like"/>
    <property type="match status" value="2"/>
</dbReference>
<feature type="modified residue" description="4-aspartylphosphate" evidence="4">
    <location>
        <position position="54"/>
    </location>
</feature>
<protein>
    <submittedName>
        <fullName evidence="7">Helix-turn-helix domain-containing protein</fullName>
    </submittedName>
</protein>
<keyword evidence="1" id="KW-0805">Transcription regulation</keyword>
<evidence type="ECO:0000313" key="8">
    <source>
        <dbReference type="Proteomes" id="UP001516620"/>
    </source>
</evidence>
<feature type="domain" description="HTH araC/xylS-type" evidence="5">
    <location>
        <begin position="428"/>
        <end position="526"/>
    </location>
</feature>
<dbReference type="PROSITE" id="PS01124">
    <property type="entry name" value="HTH_ARAC_FAMILY_2"/>
    <property type="match status" value="1"/>
</dbReference>
<dbReference type="Proteomes" id="UP001516620">
    <property type="component" value="Unassembled WGS sequence"/>
</dbReference>
<evidence type="ECO:0000259" key="5">
    <source>
        <dbReference type="PROSITE" id="PS01124"/>
    </source>
</evidence>
<dbReference type="InterPro" id="IPR018062">
    <property type="entry name" value="HTH_AraC-typ_CS"/>
</dbReference>
<evidence type="ECO:0000256" key="4">
    <source>
        <dbReference type="PROSITE-ProRule" id="PRU00169"/>
    </source>
</evidence>
<reference evidence="7 8" key="1">
    <citation type="submission" date="2021-01" db="EMBL/GenBank/DDBJ databases">
        <title>Paenibacillus sp.nov. isolated from the rhizosphere soil of tomato plant.</title>
        <authorList>
            <person name="Thin K.K."/>
            <person name="Zhang X."/>
            <person name="He S."/>
        </authorList>
    </citation>
    <scope>NUCLEOTIDE SEQUENCE [LARGE SCALE GENOMIC DNA]</scope>
    <source>
        <strain evidence="7 8">DXFW5</strain>
    </source>
</reference>
<dbReference type="SUPFAM" id="SSF52172">
    <property type="entry name" value="CheY-like"/>
    <property type="match status" value="1"/>
</dbReference>
<dbReference type="Pfam" id="PF12833">
    <property type="entry name" value="HTH_18"/>
    <property type="match status" value="1"/>
</dbReference>
<keyword evidence="4" id="KW-0597">Phosphoprotein</keyword>
<dbReference type="Pfam" id="PF00072">
    <property type="entry name" value="Response_reg"/>
    <property type="match status" value="1"/>
</dbReference>
<dbReference type="InterPro" id="IPR009057">
    <property type="entry name" value="Homeodomain-like_sf"/>
</dbReference>
<keyword evidence="2" id="KW-0238">DNA-binding</keyword>
<dbReference type="Gene3D" id="1.10.10.60">
    <property type="entry name" value="Homeodomain-like"/>
    <property type="match status" value="2"/>
</dbReference>
<dbReference type="PANTHER" id="PTHR43280">
    <property type="entry name" value="ARAC-FAMILY TRANSCRIPTIONAL REGULATOR"/>
    <property type="match status" value="1"/>
</dbReference>
<dbReference type="SMART" id="SM00448">
    <property type="entry name" value="REC"/>
    <property type="match status" value="1"/>
</dbReference>
<dbReference type="Gene3D" id="3.40.50.2300">
    <property type="match status" value="1"/>
</dbReference>
<dbReference type="InterPro" id="IPR020449">
    <property type="entry name" value="Tscrpt_reg_AraC-type_HTH"/>
</dbReference>
<dbReference type="EMBL" id="JADCNN020000019">
    <property type="protein sequence ID" value="MBM6997491.1"/>
    <property type="molecule type" value="Genomic_DNA"/>
</dbReference>
<dbReference type="PROSITE" id="PS50110">
    <property type="entry name" value="RESPONSE_REGULATORY"/>
    <property type="match status" value="1"/>
</dbReference>
<dbReference type="InterPro" id="IPR011006">
    <property type="entry name" value="CheY-like_superfamily"/>
</dbReference>
<dbReference type="PANTHER" id="PTHR43280:SF34">
    <property type="entry name" value="ARAC-FAMILY TRANSCRIPTIONAL REGULATOR"/>
    <property type="match status" value="1"/>
</dbReference>
<evidence type="ECO:0000256" key="3">
    <source>
        <dbReference type="ARBA" id="ARBA00023163"/>
    </source>
</evidence>
<organism evidence="7 8">
    <name type="scientific">Paenibacillus rhizolycopersici</name>
    <dbReference type="NCBI Taxonomy" id="2780073"/>
    <lineage>
        <taxon>Bacteria</taxon>
        <taxon>Bacillati</taxon>
        <taxon>Bacillota</taxon>
        <taxon>Bacilli</taxon>
        <taxon>Bacillales</taxon>
        <taxon>Paenibacillaceae</taxon>
        <taxon>Paenibacillus</taxon>
    </lineage>
</organism>
<evidence type="ECO:0000256" key="2">
    <source>
        <dbReference type="ARBA" id="ARBA00023125"/>
    </source>
</evidence>
<dbReference type="InterPro" id="IPR018060">
    <property type="entry name" value="HTH_AraC"/>
</dbReference>
<dbReference type="RefSeq" id="WP_193418243.1">
    <property type="nucleotide sequence ID" value="NZ_JADCNN020000019.1"/>
</dbReference>
<dbReference type="PRINTS" id="PR00032">
    <property type="entry name" value="HTHARAC"/>
</dbReference>
<keyword evidence="3" id="KW-0804">Transcription</keyword>